<name>A0A6P8WSI4_DROAB</name>
<accession>A0A6P8WSI4</accession>
<dbReference type="RefSeq" id="XP_034102333.2">
    <property type="nucleotide sequence ID" value="XM_034246442.2"/>
</dbReference>
<proteinExistence type="predicted"/>
<reference evidence="2" key="1">
    <citation type="submission" date="2025-08" db="UniProtKB">
        <authorList>
            <consortium name="RefSeq"/>
        </authorList>
    </citation>
    <scope>IDENTIFICATION</scope>
    <source>
        <strain evidence="2">15112-1751.03</strain>
        <tissue evidence="2">Whole Adult</tissue>
    </source>
</reference>
<dbReference type="Proteomes" id="UP000515160">
    <property type="component" value="Chromosome 3"/>
</dbReference>
<sequence>MRSRHTWNNKRVSFMLCAVLVLYVFVFSGSYRKYQIDAVIGNTKPETVWEYVADFNKMRLLNPTILNFKILADHGHAHDWRYTVEYTERLSHWPHWLNTATAKYVVTKTMPGVTPQEWAIESSHETCFFNGFYCLHSHSDFRFSARGDDTYANEKIEYQCPPLLGSACRRELEYQRRAVMYNLTHILKRT</sequence>
<evidence type="ECO:0000313" key="1">
    <source>
        <dbReference type="Proteomes" id="UP000515160"/>
    </source>
</evidence>
<dbReference type="GeneID" id="117566849"/>
<keyword evidence="1" id="KW-1185">Reference proteome</keyword>
<evidence type="ECO:0000313" key="2">
    <source>
        <dbReference type="RefSeq" id="XP_034102333.2"/>
    </source>
</evidence>
<dbReference type="OrthoDB" id="6578546at2759"/>
<dbReference type="AlphaFoldDB" id="A0A6P8WSI4"/>
<dbReference type="SUPFAM" id="SSF55961">
    <property type="entry name" value="Bet v1-like"/>
    <property type="match status" value="1"/>
</dbReference>
<organism evidence="1 2">
    <name type="scientific">Drosophila albomicans</name>
    <name type="common">Fruit fly</name>
    <dbReference type="NCBI Taxonomy" id="7291"/>
    <lineage>
        <taxon>Eukaryota</taxon>
        <taxon>Metazoa</taxon>
        <taxon>Ecdysozoa</taxon>
        <taxon>Arthropoda</taxon>
        <taxon>Hexapoda</taxon>
        <taxon>Insecta</taxon>
        <taxon>Pterygota</taxon>
        <taxon>Neoptera</taxon>
        <taxon>Endopterygota</taxon>
        <taxon>Diptera</taxon>
        <taxon>Brachycera</taxon>
        <taxon>Muscomorpha</taxon>
        <taxon>Ephydroidea</taxon>
        <taxon>Drosophilidae</taxon>
        <taxon>Drosophila</taxon>
    </lineage>
</organism>
<dbReference type="InterPro" id="IPR023393">
    <property type="entry name" value="START-like_dom_sf"/>
</dbReference>
<dbReference type="Gene3D" id="3.30.530.20">
    <property type="match status" value="1"/>
</dbReference>
<gene>
    <name evidence="2" type="primary">LOC117566849</name>
</gene>
<protein>
    <submittedName>
        <fullName evidence="2">Uncharacterized protein LOC117566849</fullName>
    </submittedName>
</protein>